<dbReference type="Proteomes" id="UP001429357">
    <property type="component" value="Unassembled WGS sequence"/>
</dbReference>
<comment type="caution">
    <text evidence="1">The sequence shown here is derived from an EMBL/GenBank/DDBJ whole genome shotgun (WGS) entry which is preliminary data.</text>
</comment>
<name>A0ABV0F3T6_9ENTE</name>
<sequence>MKKTDLLRIEMDLVWEQYMLPDWGSSKDAASSLKALVKKLKKNQA</sequence>
<evidence type="ECO:0000313" key="1">
    <source>
        <dbReference type="EMBL" id="MEO1782729.1"/>
    </source>
</evidence>
<accession>A0ABV0F3T6</accession>
<dbReference type="RefSeq" id="WP_161869776.1">
    <property type="nucleotide sequence ID" value="NZ_MAEI02000001.1"/>
</dbReference>
<organism evidence="1 2">
    <name type="scientific">Enterococcus diestrammenae</name>
    <dbReference type="NCBI Taxonomy" id="1155073"/>
    <lineage>
        <taxon>Bacteria</taxon>
        <taxon>Bacillati</taxon>
        <taxon>Bacillota</taxon>
        <taxon>Bacilli</taxon>
        <taxon>Lactobacillales</taxon>
        <taxon>Enterococcaceae</taxon>
        <taxon>Enterococcus</taxon>
    </lineage>
</organism>
<proteinExistence type="predicted"/>
<gene>
    <name evidence="1" type="ORF">BAU18_002344</name>
</gene>
<reference evidence="1" key="2">
    <citation type="submission" date="2024-02" db="EMBL/GenBank/DDBJ databases">
        <title>The Genome Sequence of Enterococcus diestrammenae JM9A.</title>
        <authorList>
            <person name="Earl A."/>
            <person name="Manson A."/>
            <person name="Gilmore M."/>
            <person name="Sanders J."/>
            <person name="Shea T."/>
            <person name="Howe W."/>
            <person name="Livny J."/>
            <person name="Cuomo C."/>
            <person name="Neafsey D."/>
            <person name="Birren B."/>
        </authorList>
    </citation>
    <scope>NUCLEOTIDE SEQUENCE</scope>
    <source>
        <strain evidence="1">JM9A</strain>
    </source>
</reference>
<protein>
    <submittedName>
        <fullName evidence="1">Uncharacterized protein</fullName>
    </submittedName>
</protein>
<reference evidence="1" key="1">
    <citation type="submission" date="2016-06" db="EMBL/GenBank/DDBJ databases">
        <authorList>
            <person name="Van Tyne D."/>
        </authorList>
    </citation>
    <scope>NUCLEOTIDE SEQUENCE</scope>
    <source>
        <strain evidence="1">JM9A</strain>
    </source>
</reference>
<keyword evidence="2" id="KW-1185">Reference proteome</keyword>
<dbReference type="EMBL" id="MAEI02000001">
    <property type="protein sequence ID" value="MEO1782729.1"/>
    <property type="molecule type" value="Genomic_DNA"/>
</dbReference>
<evidence type="ECO:0000313" key="2">
    <source>
        <dbReference type="Proteomes" id="UP001429357"/>
    </source>
</evidence>